<accession>A0A9N9A1D7</accession>
<gene>
    <name evidence="1" type="ORF">CPELLU_LOCUS3049</name>
</gene>
<keyword evidence="2" id="KW-1185">Reference proteome</keyword>
<protein>
    <submittedName>
        <fullName evidence="1">7758_t:CDS:1</fullName>
    </submittedName>
</protein>
<organism evidence="1 2">
    <name type="scientific">Cetraspora pellucida</name>
    <dbReference type="NCBI Taxonomy" id="1433469"/>
    <lineage>
        <taxon>Eukaryota</taxon>
        <taxon>Fungi</taxon>
        <taxon>Fungi incertae sedis</taxon>
        <taxon>Mucoromycota</taxon>
        <taxon>Glomeromycotina</taxon>
        <taxon>Glomeromycetes</taxon>
        <taxon>Diversisporales</taxon>
        <taxon>Gigasporaceae</taxon>
        <taxon>Cetraspora</taxon>
    </lineage>
</organism>
<evidence type="ECO:0000313" key="2">
    <source>
        <dbReference type="Proteomes" id="UP000789759"/>
    </source>
</evidence>
<dbReference type="AlphaFoldDB" id="A0A9N9A1D7"/>
<evidence type="ECO:0000313" key="1">
    <source>
        <dbReference type="EMBL" id="CAG8513838.1"/>
    </source>
</evidence>
<dbReference type="Proteomes" id="UP000789759">
    <property type="component" value="Unassembled WGS sequence"/>
</dbReference>
<proteinExistence type="predicted"/>
<reference evidence="1" key="1">
    <citation type="submission" date="2021-06" db="EMBL/GenBank/DDBJ databases">
        <authorList>
            <person name="Kallberg Y."/>
            <person name="Tangrot J."/>
            <person name="Rosling A."/>
        </authorList>
    </citation>
    <scope>NUCLEOTIDE SEQUENCE</scope>
    <source>
        <strain evidence="1">FL966</strain>
    </source>
</reference>
<comment type="caution">
    <text evidence="1">The sequence shown here is derived from an EMBL/GenBank/DDBJ whole genome shotgun (WGS) entry which is preliminary data.</text>
</comment>
<dbReference type="EMBL" id="CAJVQA010001422">
    <property type="protein sequence ID" value="CAG8513838.1"/>
    <property type="molecule type" value="Genomic_DNA"/>
</dbReference>
<name>A0A9N9A1D7_9GLOM</name>
<sequence length="40" mass="4653">MPLVRKKDEKSGEIFSVLQGKAFIQTAKFERKTQIDNWNA</sequence>